<evidence type="ECO:0000313" key="5">
    <source>
        <dbReference type="Proteomes" id="UP001150062"/>
    </source>
</evidence>
<sequence>MISKTQTVILMICLILTTNYCQSSQHFRKEKTENLRSQKIPFAAKLIFLLLGITFFLIPSLIFLCNDDNKNTMIGGEVYIERGSQTRTRTKPITNQINLRYGNPDQDHGYGTRGYNMNQRLLSNQNYMNTNQQFQQYNGPPQFEQQQQQQGFYVPPQYK</sequence>
<proteinExistence type="predicted"/>
<evidence type="ECO:0000256" key="1">
    <source>
        <dbReference type="SAM" id="MobiDB-lite"/>
    </source>
</evidence>
<comment type="caution">
    <text evidence="4">The sequence shown here is derived from an EMBL/GenBank/DDBJ whole genome shotgun (WGS) entry which is preliminary data.</text>
</comment>
<evidence type="ECO:0000256" key="3">
    <source>
        <dbReference type="SAM" id="SignalP"/>
    </source>
</evidence>
<dbReference type="EMBL" id="JAOAOG010000300">
    <property type="protein sequence ID" value="KAJ6231522.1"/>
    <property type="molecule type" value="Genomic_DNA"/>
</dbReference>
<keyword evidence="2" id="KW-0472">Membrane</keyword>
<feature type="transmembrane region" description="Helical" evidence="2">
    <location>
        <begin position="47"/>
        <end position="65"/>
    </location>
</feature>
<name>A0ABQ8XFU2_9EUKA</name>
<protein>
    <recommendedName>
        <fullName evidence="6">Transmembrane protein</fullName>
    </recommendedName>
</protein>
<reference evidence="4" key="1">
    <citation type="submission" date="2022-08" db="EMBL/GenBank/DDBJ databases">
        <title>Novel sulfate-reducing endosymbionts in the free-living metamonad Anaeramoeba.</title>
        <authorList>
            <person name="Jerlstrom-Hultqvist J."/>
            <person name="Cepicka I."/>
            <person name="Gallot-Lavallee L."/>
            <person name="Salas-Leiva D."/>
            <person name="Curtis B.A."/>
            <person name="Zahonova K."/>
            <person name="Pipaliya S."/>
            <person name="Dacks J."/>
            <person name="Roger A.J."/>
        </authorList>
    </citation>
    <scope>NUCLEOTIDE SEQUENCE</scope>
    <source>
        <strain evidence="4">Schooner1</strain>
    </source>
</reference>
<feature type="signal peptide" evidence="3">
    <location>
        <begin position="1"/>
        <end position="23"/>
    </location>
</feature>
<feature type="chain" id="PRO_5046419144" description="Transmembrane protein" evidence="3">
    <location>
        <begin position="24"/>
        <end position="159"/>
    </location>
</feature>
<gene>
    <name evidence="4" type="ORF">M0813_05950</name>
</gene>
<keyword evidence="2" id="KW-0812">Transmembrane</keyword>
<evidence type="ECO:0000256" key="2">
    <source>
        <dbReference type="SAM" id="Phobius"/>
    </source>
</evidence>
<keyword evidence="3" id="KW-0732">Signal</keyword>
<feature type="region of interest" description="Disordered" evidence="1">
    <location>
        <begin position="137"/>
        <end position="159"/>
    </location>
</feature>
<evidence type="ECO:0000313" key="4">
    <source>
        <dbReference type="EMBL" id="KAJ6231522.1"/>
    </source>
</evidence>
<organism evidence="4 5">
    <name type="scientific">Anaeramoeba flamelloides</name>
    <dbReference type="NCBI Taxonomy" id="1746091"/>
    <lineage>
        <taxon>Eukaryota</taxon>
        <taxon>Metamonada</taxon>
        <taxon>Anaeramoebidae</taxon>
        <taxon>Anaeramoeba</taxon>
    </lineage>
</organism>
<evidence type="ECO:0008006" key="6">
    <source>
        <dbReference type="Google" id="ProtNLM"/>
    </source>
</evidence>
<dbReference type="Proteomes" id="UP001150062">
    <property type="component" value="Unassembled WGS sequence"/>
</dbReference>
<accession>A0ABQ8XFU2</accession>
<keyword evidence="2" id="KW-1133">Transmembrane helix</keyword>
<keyword evidence="5" id="KW-1185">Reference proteome</keyword>